<keyword evidence="1 2" id="KW-0694">RNA-binding</keyword>
<evidence type="ECO:0000256" key="2">
    <source>
        <dbReference type="PROSITE-ProRule" id="PRU00332"/>
    </source>
</evidence>
<dbReference type="PANTHER" id="PTHR22792:SF132">
    <property type="entry name" value="LA-RELATED PROTEIN 1"/>
    <property type="match status" value="1"/>
</dbReference>
<proteinExistence type="predicted"/>
<dbReference type="Gene3D" id="1.10.10.10">
    <property type="entry name" value="Winged helix-like DNA-binding domain superfamily/Winged helix DNA-binding domain"/>
    <property type="match status" value="1"/>
</dbReference>
<dbReference type="EMBL" id="NBSK02000004">
    <property type="protein sequence ID" value="KAJ0214793.1"/>
    <property type="molecule type" value="Genomic_DNA"/>
</dbReference>
<gene>
    <name evidence="4" type="ORF">LSAT_V11C400212970</name>
</gene>
<evidence type="ECO:0000313" key="5">
    <source>
        <dbReference type="Proteomes" id="UP000235145"/>
    </source>
</evidence>
<evidence type="ECO:0000259" key="3">
    <source>
        <dbReference type="PROSITE" id="PS50961"/>
    </source>
</evidence>
<accession>A0A9R1W2K6</accession>
<dbReference type="Pfam" id="PF05383">
    <property type="entry name" value="La"/>
    <property type="match status" value="1"/>
</dbReference>
<dbReference type="GO" id="GO:0003723">
    <property type="term" value="F:RNA binding"/>
    <property type="evidence" value="ECO:0007669"/>
    <property type="project" value="UniProtKB-UniRule"/>
</dbReference>
<dbReference type="PANTHER" id="PTHR22792">
    <property type="entry name" value="LUPUS LA PROTEIN-RELATED"/>
    <property type="match status" value="1"/>
</dbReference>
<dbReference type="PROSITE" id="PS50961">
    <property type="entry name" value="HTH_LA"/>
    <property type="match status" value="1"/>
</dbReference>
<comment type="caution">
    <text evidence="4">The sequence shown here is derived from an EMBL/GenBank/DDBJ whole genome shotgun (WGS) entry which is preliminary data.</text>
</comment>
<dbReference type="SUPFAM" id="SSF46785">
    <property type="entry name" value="Winged helix' DNA-binding domain"/>
    <property type="match status" value="1"/>
</dbReference>
<dbReference type="Proteomes" id="UP000235145">
    <property type="component" value="Unassembled WGS sequence"/>
</dbReference>
<dbReference type="InterPro" id="IPR006630">
    <property type="entry name" value="La_HTH"/>
</dbReference>
<dbReference type="SMART" id="SM00715">
    <property type="entry name" value="LA"/>
    <property type="match status" value="1"/>
</dbReference>
<dbReference type="InterPro" id="IPR036390">
    <property type="entry name" value="WH_DNA-bd_sf"/>
</dbReference>
<evidence type="ECO:0000256" key="1">
    <source>
        <dbReference type="ARBA" id="ARBA00022884"/>
    </source>
</evidence>
<keyword evidence="5" id="KW-1185">Reference proteome</keyword>
<organism evidence="4 5">
    <name type="scientific">Lactuca sativa</name>
    <name type="common">Garden lettuce</name>
    <dbReference type="NCBI Taxonomy" id="4236"/>
    <lineage>
        <taxon>Eukaryota</taxon>
        <taxon>Viridiplantae</taxon>
        <taxon>Streptophyta</taxon>
        <taxon>Embryophyta</taxon>
        <taxon>Tracheophyta</taxon>
        <taxon>Spermatophyta</taxon>
        <taxon>Magnoliopsida</taxon>
        <taxon>eudicotyledons</taxon>
        <taxon>Gunneridae</taxon>
        <taxon>Pentapetalae</taxon>
        <taxon>asterids</taxon>
        <taxon>campanulids</taxon>
        <taxon>Asterales</taxon>
        <taxon>Asteraceae</taxon>
        <taxon>Cichorioideae</taxon>
        <taxon>Cichorieae</taxon>
        <taxon>Lactucinae</taxon>
        <taxon>Lactuca</taxon>
    </lineage>
</organism>
<dbReference type="AlphaFoldDB" id="A0A9R1W2K6"/>
<dbReference type="InterPro" id="IPR036388">
    <property type="entry name" value="WH-like_DNA-bd_sf"/>
</dbReference>
<protein>
    <recommendedName>
        <fullName evidence="3">HTH La-type RNA-binding domain-containing protein</fullName>
    </recommendedName>
</protein>
<reference evidence="4 5" key="1">
    <citation type="journal article" date="2017" name="Nat. Commun.">
        <title>Genome assembly with in vitro proximity ligation data and whole-genome triplication in lettuce.</title>
        <authorList>
            <person name="Reyes-Chin-Wo S."/>
            <person name="Wang Z."/>
            <person name="Yang X."/>
            <person name="Kozik A."/>
            <person name="Arikit S."/>
            <person name="Song C."/>
            <person name="Xia L."/>
            <person name="Froenicke L."/>
            <person name="Lavelle D.O."/>
            <person name="Truco M.J."/>
            <person name="Xia R."/>
            <person name="Zhu S."/>
            <person name="Xu C."/>
            <person name="Xu H."/>
            <person name="Xu X."/>
            <person name="Cox K."/>
            <person name="Korf I."/>
            <person name="Meyers B.C."/>
            <person name="Michelmore R.W."/>
        </authorList>
    </citation>
    <scope>NUCLEOTIDE SEQUENCE [LARGE SCALE GENOMIC DNA]</scope>
    <source>
        <strain evidence="5">cv. Salinas</strain>
        <tissue evidence="4">Seedlings</tissue>
    </source>
</reference>
<dbReference type="CDD" id="cd07323">
    <property type="entry name" value="LAM"/>
    <property type="match status" value="1"/>
</dbReference>
<sequence length="183" mass="21474">MYRYFSGSWKGKGVIVQLLTFYDLFLRYSDMIHFENKFVINSLAKIASCDINDGIRNIRMVTRCEDKEYVLDKELKEIDESSATPEEIAEFRTHEKDATKVLRVLRERVRIDGVTDTLHYIHELRVPPPMFFAVPDPSLHARIVTQIDYYFSNENLVKDTYLRQNMDEQGWVPVSLIAGFKKV</sequence>
<evidence type="ECO:0000313" key="4">
    <source>
        <dbReference type="EMBL" id="KAJ0214793.1"/>
    </source>
</evidence>
<dbReference type="GO" id="GO:0005737">
    <property type="term" value="C:cytoplasm"/>
    <property type="evidence" value="ECO:0007669"/>
    <property type="project" value="UniProtKB-ARBA"/>
</dbReference>
<name>A0A9R1W2K6_LACSA</name>
<feature type="domain" description="HTH La-type RNA-binding" evidence="3">
    <location>
        <begin position="133"/>
        <end position="183"/>
    </location>
</feature>
<dbReference type="InterPro" id="IPR045180">
    <property type="entry name" value="La_dom_prot"/>
</dbReference>